<dbReference type="EMBL" id="MU155192">
    <property type="protein sequence ID" value="KAF9480594.1"/>
    <property type="molecule type" value="Genomic_DNA"/>
</dbReference>
<evidence type="ECO:0000313" key="4">
    <source>
        <dbReference type="Proteomes" id="UP000807469"/>
    </source>
</evidence>
<feature type="compositionally biased region" description="Low complexity" evidence="2">
    <location>
        <begin position="664"/>
        <end position="676"/>
    </location>
</feature>
<dbReference type="Gene3D" id="1.20.5.1160">
    <property type="entry name" value="Vasodilator-stimulated phosphoprotein"/>
    <property type="match status" value="1"/>
</dbReference>
<feature type="compositionally biased region" description="Basic and acidic residues" evidence="2">
    <location>
        <begin position="139"/>
        <end position="152"/>
    </location>
</feature>
<reference evidence="3" key="1">
    <citation type="submission" date="2020-11" db="EMBL/GenBank/DDBJ databases">
        <authorList>
            <consortium name="DOE Joint Genome Institute"/>
            <person name="Ahrendt S."/>
            <person name="Riley R."/>
            <person name="Andreopoulos W."/>
            <person name="Labutti K."/>
            <person name="Pangilinan J."/>
            <person name="Ruiz-Duenas F.J."/>
            <person name="Barrasa J.M."/>
            <person name="Sanchez-Garcia M."/>
            <person name="Camarero S."/>
            <person name="Miyauchi S."/>
            <person name="Serrano A."/>
            <person name="Linde D."/>
            <person name="Babiker R."/>
            <person name="Drula E."/>
            <person name="Ayuso-Fernandez I."/>
            <person name="Pacheco R."/>
            <person name="Padilla G."/>
            <person name="Ferreira P."/>
            <person name="Barriuso J."/>
            <person name="Kellner H."/>
            <person name="Castanera R."/>
            <person name="Alfaro M."/>
            <person name="Ramirez L."/>
            <person name="Pisabarro A.G."/>
            <person name="Kuo A."/>
            <person name="Tritt A."/>
            <person name="Lipzen A."/>
            <person name="He G."/>
            <person name="Yan M."/>
            <person name="Ng V."/>
            <person name="Cullen D."/>
            <person name="Martin F."/>
            <person name="Rosso M.-N."/>
            <person name="Henrissat B."/>
            <person name="Hibbett D."/>
            <person name="Martinez A.T."/>
            <person name="Grigoriev I.V."/>
        </authorList>
    </citation>
    <scope>NUCLEOTIDE SEQUENCE</scope>
    <source>
        <strain evidence="3">CIRM-BRFM 674</strain>
    </source>
</reference>
<feature type="compositionally biased region" description="Basic and acidic residues" evidence="2">
    <location>
        <begin position="612"/>
        <end position="621"/>
    </location>
</feature>
<feature type="compositionally biased region" description="Basic and acidic residues" evidence="2">
    <location>
        <begin position="452"/>
        <end position="480"/>
    </location>
</feature>
<feature type="compositionally biased region" description="Basic and acidic residues" evidence="2">
    <location>
        <begin position="295"/>
        <end position="308"/>
    </location>
</feature>
<feature type="region of interest" description="Disordered" evidence="2">
    <location>
        <begin position="295"/>
        <end position="317"/>
    </location>
</feature>
<organism evidence="3 4">
    <name type="scientific">Pholiota conissans</name>
    <dbReference type="NCBI Taxonomy" id="109636"/>
    <lineage>
        <taxon>Eukaryota</taxon>
        <taxon>Fungi</taxon>
        <taxon>Dikarya</taxon>
        <taxon>Basidiomycota</taxon>
        <taxon>Agaricomycotina</taxon>
        <taxon>Agaricomycetes</taxon>
        <taxon>Agaricomycetidae</taxon>
        <taxon>Agaricales</taxon>
        <taxon>Agaricineae</taxon>
        <taxon>Strophariaceae</taxon>
        <taxon>Pholiota</taxon>
    </lineage>
</organism>
<feature type="region of interest" description="Disordered" evidence="2">
    <location>
        <begin position="135"/>
        <end position="160"/>
    </location>
</feature>
<dbReference type="Proteomes" id="UP000807469">
    <property type="component" value="Unassembled WGS sequence"/>
</dbReference>
<protein>
    <submittedName>
        <fullName evidence="3">Uncharacterized protein</fullName>
    </submittedName>
</protein>
<comment type="caution">
    <text evidence="3">The sequence shown here is derived from an EMBL/GenBank/DDBJ whole genome shotgun (WGS) entry which is preliminary data.</text>
</comment>
<keyword evidence="4" id="KW-1185">Reference proteome</keyword>
<feature type="region of interest" description="Disordered" evidence="2">
    <location>
        <begin position="429"/>
        <end position="570"/>
    </location>
</feature>
<keyword evidence="1" id="KW-0175">Coiled coil</keyword>
<dbReference type="AlphaFoldDB" id="A0A9P6D1N9"/>
<gene>
    <name evidence="3" type="ORF">BDN70DRAFT_978760</name>
</gene>
<evidence type="ECO:0000256" key="1">
    <source>
        <dbReference type="SAM" id="Coils"/>
    </source>
</evidence>
<feature type="region of interest" description="Disordered" evidence="2">
    <location>
        <begin position="584"/>
        <end position="713"/>
    </location>
</feature>
<evidence type="ECO:0000256" key="2">
    <source>
        <dbReference type="SAM" id="MobiDB-lite"/>
    </source>
</evidence>
<feature type="compositionally biased region" description="Basic and acidic residues" evidence="2">
    <location>
        <begin position="501"/>
        <end position="520"/>
    </location>
</feature>
<sequence length="713" mass="79311">MLPRLAKAFQQVIDVASDVVSESTASQSGASFIDDVERPAHNMRTEQVDTPTQTVLGRKFQFMEISSPLEKKHVGSREAGFARERLPGAMVPREAASAAQLSNGRTTEDAPNENGLFFAAVENYHQERIILPSSSRLNDSTERNDSVFRRSGESAGRNSQITNVVEERDKIVAELFRQKSSFEHTIDKLRKQRDDLNAENAALKSSADELRSSLHTSQASVENLSSQNERLEGLLTHEHGISATHQIESESLRRRVAALTQEAASVIAHRDSTIDELKAKRSELEKEIVSLNESHMEEKRLADNEKEQNGTLSRKLSESEALVKKLMSEKNELTEDLAKVNVELKNVNAGHEKEIETLKGQHDIALHNSNTNLEATQKRNAEMETEIQSLKTLLKDMEERAGELDKFIREMKFLISLYLTDERLAESEETAVESEAMTTPDKHKTYGGLGKRPADELDKAESQGKKSRSGHFDHDSDSTRGRPRFRTGIVGRFFRSHSRARTPEVVHSDTHKRKELEEPGTKVLSKSPKDPKTPQKTTFSPESIAPSVSAGSSNNFADDEADIGGTPKIAISSADCEEDYVFLDSSPKTFDPKSNSAKSAASTPDILKGRSLSREPPHLKMSEPVSPTPVRSHKKSPSPFSLPHRPVYTHAATDLPKSAKRALSPTRYASAPSSSSSKKRKQLEPEPDVKKIKSWYVDDEDVVGRQVKRNKAE</sequence>
<feature type="compositionally biased region" description="Polar residues" evidence="2">
    <location>
        <begin position="586"/>
        <end position="602"/>
    </location>
</feature>
<dbReference type="OrthoDB" id="3118058at2759"/>
<name>A0A9P6D1N9_9AGAR</name>
<proteinExistence type="predicted"/>
<accession>A0A9P6D1N9</accession>
<feature type="coiled-coil region" evidence="1">
    <location>
        <begin position="172"/>
        <end position="213"/>
    </location>
</feature>
<feature type="compositionally biased region" description="Basic and acidic residues" evidence="2">
    <location>
        <begin position="682"/>
        <end position="691"/>
    </location>
</feature>
<evidence type="ECO:0000313" key="3">
    <source>
        <dbReference type="EMBL" id="KAF9480594.1"/>
    </source>
</evidence>